<accession>A0A059F3S6</accession>
<dbReference type="AlphaFoldDB" id="A0A059F3S6"/>
<organism evidence="1 2">
    <name type="scientific">Anncaliia algerae PRA339</name>
    <dbReference type="NCBI Taxonomy" id="1288291"/>
    <lineage>
        <taxon>Eukaryota</taxon>
        <taxon>Fungi</taxon>
        <taxon>Fungi incertae sedis</taxon>
        <taxon>Microsporidia</taxon>
        <taxon>Tubulinosematoidea</taxon>
        <taxon>Tubulinosematidae</taxon>
        <taxon>Anncaliia</taxon>
    </lineage>
</organism>
<keyword evidence="2" id="KW-1185">Reference proteome</keyword>
<name>A0A059F3S6_9MICR</name>
<sequence>MNHYTKRYLSKITGIKNYNIQERCFKNFIRMQYFLKRVTHIPCEKSTERILNNRQMFATKITNVANKRFIFIDAIGFNLHTSNSYEYSHISHLLSYNLWLIRGKKLVKLSAFQSMDCLHLKQN</sequence>
<proteinExistence type="predicted"/>
<reference evidence="1 2" key="2">
    <citation type="submission" date="2014-03" db="EMBL/GenBank/DDBJ databases">
        <title>The Genome Sequence of Anncaliia algerae insect isolate PRA339.</title>
        <authorList>
            <consortium name="The Broad Institute Genome Sequencing Platform"/>
            <consortium name="The Broad Institute Genome Sequencing Center for Infectious Disease"/>
            <person name="Cuomo C."/>
            <person name="Becnel J."/>
            <person name="Sanscrainte N."/>
            <person name="Walker B."/>
            <person name="Young S.K."/>
            <person name="Zeng Q."/>
            <person name="Gargeya S."/>
            <person name="Fitzgerald M."/>
            <person name="Haas B."/>
            <person name="Abouelleil A."/>
            <person name="Alvarado L."/>
            <person name="Arachchi H.M."/>
            <person name="Berlin A.M."/>
            <person name="Chapman S.B."/>
            <person name="Dewar J."/>
            <person name="Goldberg J."/>
            <person name="Griggs A."/>
            <person name="Gujja S."/>
            <person name="Hansen M."/>
            <person name="Howarth C."/>
            <person name="Imamovic A."/>
            <person name="Larimer J."/>
            <person name="McCowan C."/>
            <person name="Murphy C."/>
            <person name="Neiman D."/>
            <person name="Pearson M."/>
            <person name="Priest M."/>
            <person name="Roberts A."/>
            <person name="Saif S."/>
            <person name="Shea T."/>
            <person name="Sisk P."/>
            <person name="Sykes S."/>
            <person name="Wortman J."/>
            <person name="Nusbaum C."/>
            <person name="Birren B."/>
        </authorList>
    </citation>
    <scope>NUCLEOTIDE SEQUENCE [LARGE SCALE GENOMIC DNA]</scope>
    <source>
        <strain evidence="1 2">PRA339</strain>
    </source>
</reference>
<dbReference type="EMBL" id="KK365139">
    <property type="protein sequence ID" value="KCZ81634.1"/>
    <property type="molecule type" value="Genomic_DNA"/>
</dbReference>
<protein>
    <submittedName>
        <fullName evidence="1">Uncharacterized protein</fullName>
    </submittedName>
</protein>
<dbReference type="HOGENOM" id="CLU_2014701_0_0_1"/>
<dbReference type="VEuPathDB" id="MicrosporidiaDB:H312_00958"/>
<dbReference type="Proteomes" id="UP000030655">
    <property type="component" value="Unassembled WGS sequence"/>
</dbReference>
<reference evidence="2" key="1">
    <citation type="submission" date="2013-02" db="EMBL/GenBank/DDBJ databases">
        <authorList>
            <consortium name="The Broad Institute Genome Sequencing Platform"/>
            <person name="Cuomo C."/>
            <person name="Becnel J."/>
            <person name="Sanscrainte N."/>
            <person name="Walker B."/>
            <person name="Young S.K."/>
            <person name="Zeng Q."/>
            <person name="Gargeya S."/>
            <person name="Fitzgerald M."/>
            <person name="Haas B."/>
            <person name="Abouelleil A."/>
            <person name="Alvarado L."/>
            <person name="Arachchi H.M."/>
            <person name="Berlin A.M."/>
            <person name="Chapman S.B."/>
            <person name="Dewar J."/>
            <person name="Goldberg J."/>
            <person name="Griggs A."/>
            <person name="Gujja S."/>
            <person name="Hansen M."/>
            <person name="Howarth C."/>
            <person name="Imamovic A."/>
            <person name="Larimer J."/>
            <person name="McCowan C."/>
            <person name="Murphy C."/>
            <person name="Neiman D."/>
            <person name="Pearson M."/>
            <person name="Priest M."/>
            <person name="Roberts A."/>
            <person name="Saif S."/>
            <person name="Shea T."/>
            <person name="Sisk P."/>
            <person name="Sykes S."/>
            <person name="Wortman J."/>
            <person name="Nusbaum C."/>
            <person name="Birren B."/>
        </authorList>
    </citation>
    <scope>NUCLEOTIDE SEQUENCE [LARGE SCALE GENOMIC DNA]</scope>
    <source>
        <strain evidence="2">PRA339</strain>
    </source>
</reference>
<gene>
    <name evidence="1" type="ORF">H312_00958</name>
</gene>
<evidence type="ECO:0000313" key="1">
    <source>
        <dbReference type="EMBL" id="KCZ81634.1"/>
    </source>
</evidence>
<evidence type="ECO:0000313" key="2">
    <source>
        <dbReference type="Proteomes" id="UP000030655"/>
    </source>
</evidence>